<keyword evidence="2" id="KW-1185">Reference proteome</keyword>
<protein>
    <submittedName>
        <fullName evidence="1">Uncharacterized conserved protein, DUF2141 family</fullName>
    </submittedName>
</protein>
<reference evidence="2" key="1">
    <citation type="submission" date="2017-01" db="EMBL/GenBank/DDBJ databases">
        <authorList>
            <person name="Varghese N."/>
            <person name="Submissions S."/>
        </authorList>
    </citation>
    <scope>NUCLEOTIDE SEQUENCE [LARGE SCALE GENOMIC DNA]</scope>
    <source>
        <strain evidence="2">DSM 46698</strain>
    </source>
</reference>
<dbReference type="Pfam" id="PF09912">
    <property type="entry name" value="DUF2141"/>
    <property type="match status" value="1"/>
</dbReference>
<gene>
    <name evidence="1" type="ORF">SAMN05421761_103191</name>
</gene>
<organism evidence="1 2">
    <name type="scientific">Belliella pelovolcani</name>
    <dbReference type="NCBI Taxonomy" id="529505"/>
    <lineage>
        <taxon>Bacteria</taxon>
        <taxon>Pseudomonadati</taxon>
        <taxon>Bacteroidota</taxon>
        <taxon>Cytophagia</taxon>
        <taxon>Cytophagales</taxon>
        <taxon>Cyclobacteriaceae</taxon>
        <taxon>Belliella</taxon>
    </lineage>
</organism>
<sequence length="140" mass="15546">MWTQLILVMFLAFGKTTNQMAELNLTVDKIKSDIGVIRVLVFNQENGWPDDPSKAIQSATLVINQNQAFYTFKNLPAGRYAIAVIHDTENKGKLRVNRFGIPQDGYGFSNNVTGTFGPPSFSKATFSLTTGVNRQTISLR</sequence>
<accession>A0A1N7LBE1</accession>
<evidence type="ECO:0000313" key="2">
    <source>
        <dbReference type="Proteomes" id="UP000186026"/>
    </source>
</evidence>
<dbReference type="OrthoDB" id="9788332at2"/>
<dbReference type="Proteomes" id="UP000186026">
    <property type="component" value="Unassembled WGS sequence"/>
</dbReference>
<dbReference type="InterPro" id="IPR018673">
    <property type="entry name" value="DUF2141"/>
</dbReference>
<dbReference type="EMBL" id="FTOP01000003">
    <property type="protein sequence ID" value="SIS71093.1"/>
    <property type="molecule type" value="Genomic_DNA"/>
</dbReference>
<dbReference type="STRING" id="529505.SAMN05421761_103191"/>
<dbReference type="AlphaFoldDB" id="A0A1N7LBE1"/>
<name>A0A1N7LBE1_9BACT</name>
<proteinExistence type="predicted"/>
<evidence type="ECO:0000313" key="1">
    <source>
        <dbReference type="EMBL" id="SIS71093.1"/>
    </source>
</evidence>